<comment type="caution">
    <text evidence="2">The sequence shown here is derived from an EMBL/GenBank/DDBJ whole genome shotgun (WGS) entry which is preliminary data.</text>
</comment>
<dbReference type="NCBIfam" id="NF033545">
    <property type="entry name" value="transpos_IS630"/>
    <property type="match status" value="1"/>
</dbReference>
<dbReference type="InterPro" id="IPR009057">
    <property type="entry name" value="Homeodomain-like_sf"/>
</dbReference>
<organism evidence="2 3">
    <name type="scientific">Myxococcus xanthus</name>
    <dbReference type="NCBI Taxonomy" id="34"/>
    <lineage>
        <taxon>Bacteria</taxon>
        <taxon>Pseudomonadati</taxon>
        <taxon>Myxococcota</taxon>
        <taxon>Myxococcia</taxon>
        <taxon>Myxococcales</taxon>
        <taxon>Cystobacterineae</taxon>
        <taxon>Myxococcaceae</taxon>
        <taxon>Myxococcus</taxon>
    </lineage>
</organism>
<gene>
    <name evidence="2" type="ORF">HNV28_12850</name>
</gene>
<dbReference type="Gene3D" id="3.30.420.10">
    <property type="entry name" value="Ribonuclease H-like superfamily/Ribonuclease H"/>
    <property type="match status" value="1"/>
</dbReference>
<dbReference type="InterPro" id="IPR038717">
    <property type="entry name" value="Tc1-like_DDE_dom"/>
</dbReference>
<name>A0A7Y4IHF5_MYXXA</name>
<dbReference type="InterPro" id="IPR036397">
    <property type="entry name" value="RNaseH_sf"/>
</dbReference>
<dbReference type="InterPro" id="IPR047655">
    <property type="entry name" value="Transpos_IS630-like"/>
</dbReference>
<dbReference type="SUPFAM" id="SSF46689">
    <property type="entry name" value="Homeodomain-like"/>
    <property type="match status" value="1"/>
</dbReference>
<sequence length="320" mass="36328">MAVAKVGRGLSRREVARQLCCAPSTVVSAVQRYLAHGEECLRDGRARNGTSKVDEDFKQALREVLIGTPQECGWQRPTWSRELLCLEMGRRGEPAVSVATKGRALCAVGASLKRPKPFVRCPWPRMKRQRRIFQLRRLAAASCAREPVFYVDEVDIHLNTKVGPDSMLKGRRRYVLTPGNNEKRYLAGAMNAKTRKMMWVKGRSKASPLFISLLWRLAAENPRARCIHLILDNASIHDIRKTRLTLAQLGGRIVLHFLPPYCPEENRIERRWLDLHASVTRNHRCKSMDELMNNVEAYLQARNDCGEASPALRRTVPLAA</sequence>
<dbReference type="Pfam" id="PF13358">
    <property type="entry name" value="DDE_3"/>
    <property type="match status" value="1"/>
</dbReference>
<dbReference type="AlphaFoldDB" id="A0A7Y4IHF5"/>
<feature type="domain" description="Tc1-like transposase DDE" evidence="1">
    <location>
        <begin position="148"/>
        <end position="291"/>
    </location>
</feature>
<dbReference type="EMBL" id="JABFNT010000034">
    <property type="protein sequence ID" value="NOJ79219.1"/>
    <property type="molecule type" value="Genomic_DNA"/>
</dbReference>
<evidence type="ECO:0000259" key="1">
    <source>
        <dbReference type="Pfam" id="PF13358"/>
    </source>
</evidence>
<dbReference type="Pfam" id="PF13551">
    <property type="entry name" value="HTH_29"/>
    <property type="match status" value="1"/>
</dbReference>
<proteinExistence type="predicted"/>
<reference evidence="2 3" key="1">
    <citation type="submission" date="2020-05" db="EMBL/GenBank/DDBJ databases">
        <authorList>
            <person name="Whitworth D."/>
        </authorList>
    </citation>
    <scope>NUCLEOTIDE SEQUENCE [LARGE SCALE GENOMIC DNA]</scope>
    <source>
        <strain evidence="2 3">AM005</strain>
    </source>
</reference>
<dbReference type="Proteomes" id="UP000533080">
    <property type="component" value="Unassembled WGS sequence"/>
</dbReference>
<evidence type="ECO:0000313" key="3">
    <source>
        <dbReference type="Proteomes" id="UP000533080"/>
    </source>
</evidence>
<accession>A0A7Y4IHF5</accession>
<protein>
    <submittedName>
        <fullName evidence="2">IS630 family transposase</fullName>
    </submittedName>
</protein>
<dbReference type="GO" id="GO:0003676">
    <property type="term" value="F:nucleic acid binding"/>
    <property type="evidence" value="ECO:0007669"/>
    <property type="project" value="InterPro"/>
</dbReference>
<evidence type="ECO:0000313" key="2">
    <source>
        <dbReference type="EMBL" id="NOJ79219.1"/>
    </source>
</evidence>